<evidence type="ECO:0000256" key="1">
    <source>
        <dbReference type="SAM" id="MobiDB-lite"/>
    </source>
</evidence>
<keyword evidence="3" id="KW-1185">Reference proteome</keyword>
<organism evidence="2 3">
    <name type="scientific">Gomphillus americanus</name>
    <dbReference type="NCBI Taxonomy" id="1940652"/>
    <lineage>
        <taxon>Eukaryota</taxon>
        <taxon>Fungi</taxon>
        <taxon>Dikarya</taxon>
        <taxon>Ascomycota</taxon>
        <taxon>Pezizomycotina</taxon>
        <taxon>Lecanoromycetes</taxon>
        <taxon>OSLEUM clade</taxon>
        <taxon>Ostropomycetidae</taxon>
        <taxon>Ostropales</taxon>
        <taxon>Graphidaceae</taxon>
        <taxon>Gomphilloideae</taxon>
        <taxon>Gomphillus</taxon>
    </lineage>
</organism>
<protein>
    <submittedName>
        <fullName evidence="2">Uncharacterized protein</fullName>
    </submittedName>
</protein>
<feature type="region of interest" description="Disordered" evidence="1">
    <location>
        <begin position="1"/>
        <end position="50"/>
    </location>
</feature>
<name>A0A8H3EH95_9LECA</name>
<evidence type="ECO:0000313" key="2">
    <source>
        <dbReference type="EMBL" id="CAF9905595.1"/>
    </source>
</evidence>
<dbReference type="AlphaFoldDB" id="A0A8H3EH95"/>
<gene>
    <name evidence="2" type="ORF">GOMPHAMPRED_003278</name>
</gene>
<evidence type="ECO:0000313" key="3">
    <source>
        <dbReference type="Proteomes" id="UP000664169"/>
    </source>
</evidence>
<feature type="compositionally biased region" description="Polar residues" evidence="1">
    <location>
        <begin position="33"/>
        <end position="45"/>
    </location>
</feature>
<dbReference type="Proteomes" id="UP000664169">
    <property type="component" value="Unassembled WGS sequence"/>
</dbReference>
<accession>A0A8H3EH95</accession>
<dbReference type="EMBL" id="CAJPDQ010000002">
    <property type="protein sequence ID" value="CAF9905595.1"/>
    <property type="molecule type" value="Genomic_DNA"/>
</dbReference>
<dbReference type="OrthoDB" id="4232400at2759"/>
<sequence>MPSHQKTSEKQAAFIARTGYVSTHESTDEQMSKKQSSAVESANDQTYDKPMSKYEFLKPWGGRENFQASYGLKMTPDDIDEGNAIIEAMMARHEGRK</sequence>
<comment type="caution">
    <text evidence="2">The sequence shown here is derived from an EMBL/GenBank/DDBJ whole genome shotgun (WGS) entry which is preliminary data.</text>
</comment>
<reference evidence="2" key="1">
    <citation type="submission" date="2021-03" db="EMBL/GenBank/DDBJ databases">
        <authorList>
            <person name="Tagirdzhanova G."/>
        </authorList>
    </citation>
    <scope>NUCLEOTIDE SEQUENCE</scope>
</reference>
<proteinExistence type="predicted"/>